<evidence type="ECO:0000313" key="1">
    <source>
        <dbReference type="EMBL" id="SEA73931.1"/>
    </source>
</evidence>
<dbReference type="Proteomes" id="UP000199397">
    <property type="component" value="Unassembled WGS sequence"/>
</dbReference>
<dbReference type="Pfam" id="PF07394">
    <property type="entry name" value="DUF1501"/>
    <property type="match status" value="1"/>
</dbReference>
<dbReference type="InterPro" id="IPR017850">
    <property type="entry name" value="Alkaline_phosphatase_core_sf"/>
</dbReference>
<dbReference type="AlphaFoldDB" id="A0A1H4DME0"/>
<dbReference type="PROSITE" id="PS51257">
    <property type="entry name" value="PROKAR_LIPOPROTEIN"/>
    <property type="match status" value="1"/>
</dbReference>
<sequence length="379" mass="41667">MDRRTFLQLSGLVGCGLFAPRLWAETPKSATQATKTLILVELKGGNDGLNTLIPYADELYYQHRPKLAIPEKEIITLDQKVGMHPALTPLQPLWEAKNMAWIQGVGYANPIRSHFRAIDIWDSASTEDTEVSTGWVAKTLTTEGLKGVAVDCSLGPLYSSDLSTIGLVNPKQFARLGKKLEGIKAESAINPALQHVLEVQNSVDTLAQRFLSKINTAPVPTIAFPTHRFGKSLESVYGLMSAGLNIPTYKVSLTGFDTHANQLPRHANLLKTLAESLTILVDNLKASNQWDNTLIMTYSEFGRRLQENASGGTDHGTAAPQLVLGGVVKGGIYGTYPALDQLDQRGDPIFTTDFRDIYNTIETQWWQQPSDTSKTLKFI</sequence>
<keyword evidence="2" id="KW-1185">Reference proteome</keyword>
<organism evidence="1 2">
    <name type="scientific">Thiothrix caldifontis</name>
    <dbReference type="NCBI Taxonomy" id="525918"/>
    <lineage>
        <taxon>Bacteria</taxon>
        <taxon>Pseudomonadati</taxon>
        <taxon>Pseudomonadota</taxon>
        <taxon>Gammaproteobacteria</taxon>
        <taxon>Thiotrichales</taxon>
        <taxon>Thiotrichaceae</taxon>
        <taxon>Thiothrix</taxon>
    </lineage>
</organism>
<dbReference type="PANTHER" id="PTHR43737">
    <property type="entry name" value="BLL7424 PROTEIN"/>
    <property type="match status" value="1"/>
</dbReference>
<evidence type="ECO:0000313" key="2">
    <source>
        <dbReference type="Proteomes" id="UP000199397"/>
    </source>
</evidence>
<dbReference type="EMBL" id="FNQP01000012">
    <property type="protein sequence ID" value="SEA73931.1"/>
    <property type="molecule type" value="Genomic_DNA"/>
</dbReference>
<dbReference type="STRING" id="525918.SAMN05660964_02313"/>
<protein>
    <submittedName>
        <fullName evidence="1">Uncharacterized conserved protein, DUF1501 family</fullName>
    </submittedName>
</protein>
<dbReference type="InterPro" id="IPR010869">
    <property type="entry name" value="DUF1501"/>
</dbReference>
<accession>A0A1H4DME0</accession>
<gene>
    <name evidence="1" type="ORF">SAMN05660964_02313</name>
</gene>
<dbReference type="SUPFAM" id="SSF53649">
    <property type="entry name" value="Alkaline phosphatase-like"/>
    <property type="match status" value="1"/>
</dbReference>
<name>A0A1H4DME0_9GAMM</name>
<dbReference type="PANTHER" id="PTHR43737:SF1">
    <property type="entry name" value="DUF1501 DOMAIN-CONTAINING PROTEIN"/>
    <property type="match status" value="1"/>
</dbReference>
<proteinExistence type="predicted"/>
<reference evidence="1 2" key="1">
    <citation type="submission" date="2016-10" db="EMBL/GenBank/DDBJ databases">
        <authorList>
            <person name="de Groot N.N."/>
        </authorList>
    </citation>
    <scope>NUCLEOTIDE SEQUENCE [LARGE SCALE GENOMIC DNA]</scope>
    <source>
        <strain evidence="1 2">DSM 21228</strain>
    </source>
</reference>